<organism evidence="2 3">
    <name type="scientific">Dokdonia ponticola</name>
    <dbReference type="NCBI Taxonomy" id="2041041"/>
    <lineage>
        <taxon>Bacteria</taxon>
        <taxon>Pseudomonadati</taxon>
        <taxon>Bacteroidota</taxon>
        <taxon>Flavobacteriia</taxon>
        <taxon>Flavobacteriales</taxon>
        <taxon>Flavobacteriaceae</taxon>
        <taxon>Dokdonia</taxon>
    </lineage>
</organism>
<evidence type="ECO:0000313" key="3">
    <source>
        <dbReference type="Proteomes" id="UP001596043"/>
    </source>
</evidence>
<name>A0ABV9I044_9FLAO</name>
<proteinExistence type="predicted"/>
<feature type="compositionally biased region" description="Basic and acidic residues" evidence="1">
    <location>
        <begin position="181"/>
        <end position="196"/>
    </location>
</feature>
<dbReference type="Proteomes" id="UP001596043">
    <property type="component" value="Unassembled WGS sequence"/>
</dbReference>
<feature type="compositionally biased region" description="Basic and acidic residues" evidence="1">
    <location>
        <begin position="142"/>
        <end position="171"/>
    </location>
</feature>
<dbReference type="RefSeq" id="WP_379979097.1">
    <property type="nucleotide sequence ID" value="NZ_JBHSFV010000007.1"/>
</dbReference>
<evidence type="ECO:0000256" key="1">
    <source>
        <dbReference type="SAM" id="MobiDB-lite"/>
    </source>
</evidence>
<sequence length="196" mass="21960">MIIRTAEADKQITEAKTAKNEISDRLKSYRKEAEIFLKYANKEQKEKIEALGFNTSETTGSLNDVATRALNIIMDAKDHSLTNDELYTIYAGSMENPKDALNYTAFNIKCRPLFNSQRLIRKKAAEGLSSREDIISLNGTPIKKEDPKDGVEEVKKTSDTKDDATKTEKKAPVKTITLKKGTPEKGKKDDTTPTKK</sequence>
<feature type="region of interest" description="Disordered" evidence="1">
    <location>
        <begin position="138"/>
        <end position="196"/>
    </location>
</feature>
<dbReference type="EMBL" id="JBHSFV010000007">
    <property type="protein sequence ID" value="MFC4634640.1"/>
    <property type="molecule type" value="Genomic_DNA"/>
</dbReference>
<accession>A0ABV9I044</accession>
<gene>
    <name evidence="2" type="ORF">ACFO3O_12015</name>
</gene>
<keyword evidence="3" id="KW-1185">Reference proteome</keyword>
<comment type="caution">
    <text evidence="2">The sequence shown here is derived from an EMBL/GenBank/DDBJ whole genome shotgun (WGS) entry which is preliminary data.</text>
</comment>
<protein>
    <submittedName>
        <fullName evidence="2">Uncharacterized protein</fullName>
    </submittedName>
</protein>
<reference evidence="3" key="1">
    <citation type="journal article" date="2019" name="Int. J. Syst. Evol. Microbiol.">
        <title>The Global Catalogue of Microorganisms (GCM) 10K type strain sequencing project: providing services to taxonomists for standard genome sequencing and annotation.</title>
        <authorList>
            <consortium name="The Broad Institute Genomics Platform"/>
            <consortium name="The Broad Institute Genome Sequencing Center for Infectious Disease"/>
            <person name="Wu L."/>
            <person name="Ma J."/>
        </authorList>
    </citation>
    <scope>NUCLEOTIDE SEQUENCE [LARGE SCALE GENOMIC DNA]</scope>
    <source>
        <strain evidence="3">YJ-61-S</strain>
    </source>
</reference>
<evidence type="ECO:0000313" key="2">
    <source>
        <dbReference type="EMBL" id="MFC4634640.1"/>
    </source>
</evidence>